<feature type="transmembrane region" description="Helical" evidence="6">
    <location>
        <begin position="109"/>
        <end position="127"/>
    </location>
</feature>
<evidence type="ECO:0000256" key="4">
    <source>
        <dbReference type="ARBA" id="ARBA00022989"/>
    </source>
</evidence>
<dbReference type="GO" id="GO:0071578">
    <property type="term" value="P:zinc ion import across plasma membrane"/>
    <property type="evidence" value="ECO:0007669"/>
    <property type="project" value="TreeGrafter"/>
</dbReference>
<dbReference type="InterPro" id="IPR003689">
    <property type="entry name" value="ZIP"/>
</dbReference>
<evidence type="ECO:0000256" key="1">
    <source>
        <dbReference type="ARBA" id="ARBA00004141"/>
    </source>
</evidence>
<evidence type="ECO:0000256" key="5">
    <source>
        <dbReference type="ARBA" id="ARBA00023136"/>
    </source>
</evidence>
<evidence type="ECO:0000256" key="2">
    <source>
        <dbReference type="ARBA" id="ARBA00006939"/>
    </source>
</evidence>
<evidence type="ECO:0000256" key="6">
    <source>
        <dbReference type="SAM" id="Phobius"/>
    </source>
</evidence>
<evidence type="ECO:0000313" key="7">
    <source>
        <dbReference type="EMBL" id="PIK32903.1"/>
    </source>
</evidence>
<comment type="subcellular location">
    <subcellularLocation>
        <location evidence="1">Membrane</location>
        <topology evidence="1">Multi-pass membrane protein</topology>
    </subcellularLocation>
</comment>
<keyword evidence="8" id="KW-1185">Reference proteome</keyword>
<gene>
    <name evidence="7" type="ORF">BSL78_30286</name>
</gene>
<dbReference type="Proteomes" id="UP000230750">
    <property type="component" value="Unassembled WGS sequence"/>
</dbReference>
<dbReference type="EMBL" id="MRZV01003000">
    <property type="protein sequence ID" value="PIK32903.1"/>
    <property type="molecule type" value="Genomic_DNA"/>
</dbReference>
<proteinExistence type="inferred from homology"/>
<keyword evidence="5 6" id="KW-0472">Membrane</keyword>
<accession>A0A2G8JAY9</accession>
<comment type="caution">
    <text evidence="7">The sequence shown here is derived from an EMBL/GenBank/DDBJ whole genome shotgun (WGS) entry which is preliminary data.</text>
</comment>
<keyword evidence="3 6" id="KW-0812">Transmembrane</keyword>
<dbReference type="PANTHER" id="PTHR12191">
    <property type="entry name" value="SOLUTE CARRIER FAMILY 39"/>
    <property type="match status" value="1"/>
</dbReference>
<reference evidence="7 8" key="1">
    <citation type="journal article" date="2017" name="PLoS Biol.">
        <title>The sea cucumber genome provides insights into morphological evolution and visceral regeneration.</title>
        <authorList>
            <person name="Zhang X."/>
            <person name="Sun L."/>
            <person name="Yuan J."/>
            <person name="Sun Y."/>
            <person name="Gao Y."/>
            <person name="Zhang L."/>
            <person name="Li S."/>
            <person name="Dai H."/>
            <person name="Hamel J.F."/>
            <person name="Liu C."/>
            <person name="Yu Y."/>
            <person name="Liu S."/>
            <person name="Lin W."/>
            <person name="Guo K."/>
            <person name="Jin S."/>
            <person name="Xu P."/>
            <person name="Storey K.B."/>
            <person name="Huan P."/>
            <person name="Zhang T."/>
            <person name="Zhou Y."/>
            <person name="Zhang J."/>
            <person name="Lin C."/>
            <person name="Li X."/>
            <person name="Xing L."/>
            <person name="Huo D."/>
            <person name="Sun M."/>
            <person name="Wang L."/>
            <person name="Mercier A."/>
            <person name="Li F."/>
            <person name="Yang H."/>
            <person name="Xiang J."/>
        </authorList>
    </citation>
    <scope>NUCLEOTIDE SEQUENCE [LARGE SCALE GENOMIC DNA]</scope>
    <source>
        <strain evidence="7">Shaxun</strain>
        <tissue evidence="7">Muscle</tissue>
    </source>
</reference>
<dbReference type="GO" id="GO:0140410">
    <property type="term" value="F:monoatomic cation:bicarbonate symporter activity"/>
    <property type="evidence" value="ECO:0007669"/>
    <property type="project" value="TreeGrafter"/>
</dbReference>
<name>A0A2G8JAY9_STIJA</name>
<sequence length="134" mass="14511">MTTKADQENGVIPKSKSISQTALTDYVDSSPEIVTVKKQNFLTRYGPVPVMIIMGDLLHNMGDGLAIGAAFTAGLGPGISTSLAVLCHEIPHELGDLGLLLKLGIKLKWALLLKLLVIYFRFCWSLHRHPAGSD</sequence>
<dbReference type="GO" id="GO:0030003">
    <property type="term" value="P:intracellular monoatomic cation homeostasis"/>
    <property type="evidence" value="ECO:0007669"/>
    <property type="project" value="TreeGrafter"/>
</dbReference>
<dbReference type="InterPro" id="IPR050799">
    <property type="entry name" value="ZIP_Transporter"/>
</dbReference>
<dbReference type="GO" id="GO:0005886">
    <property type="term" value="C:plasma membrane"/>
    <property type="evidence" value="ECO:0007669"/>
    <property type="project" value="TreeGrafter"/>
</dbReference>
<dbReference type="Pfam" id="PF02535">
    <property type="entry name" value="Zip"/>
    <property type="match status" value="1"/>
</dbReference>
<dbReference type="OrthoDB" id="200954at2759"/>
<evidence type="ECO:0000256" key="3">
    <source>
        <dbReference type="ARBA" id="ARBA00022692"/>
    </source>
</evidence>
<protein>
    <submittedName>
        <fullName evidence="7">Putative zinc transporter ZIP12</fullName>
    </submittedName>
</protein>
<evidence type="ECO:0000313" key="8">
    <source>
        <dbReference type="Proteomes" id="UP000230750"/>
    </source>
</evidence>
<comment type="similarity">
    <text evidence="2">Belongs to the ZIP transporter (TC 2.A.5) family.</text>
</comment>
<keyword evidence="4 6" id="KW-1133">Transmembrane helix</keyword>
<dbReference type="GO" id="GO:0005385">
    <property type="term" value="F:zinc ion transmembrane transporter activity"/>
    <property type="evidence" value="ECO:0007669"/>
    <property type="project" value="TreeGrafter"/>
</dbReference>
<organism evidence="7 8">
    <name type="scientific">Stichopus japonicus</name>
    <name type="common">Sea cucumber</name>
    <dbReference type="NCBI Taxonomy" id="307972"/>
    <lineage>
        <taxon>Eukaryota</taxon>
        <taxon>Metazoa</taxon>
        <taxon>Echinodermata</taxon>
        <taxon>Eleutherozoa</taxon>
        <taxon>Echinozoa</taxon>
        <taxon>Holothuroidea</taxon>
        <taxon>Aspidochirotacea</taxon>
        <taxon>Aspidochirotida</taxon>
        <taxon>Stichopodidae</taxon>
        <taxon>Apostichopus</taxon>
    </lineage>
</organism>
<dbReference type="PANTHER" id="PTHR12191:SF30">
    <property type="entry name" value="ZINC TRANSPORTER ZIP4 N-TERMINAL DOMAIN-CONTAINING PROTEIN"/>
    <property type="match status" value="1"/>
</dbReference>
<dbReference type="AlphaFoldDB" id="A0A2G8JAY9"/>